<organism evidence="2 3">
    <name type="scientific">Knipowitschia caucasica</name>
    <name type="common">Caucasian dwarf goby</name>
    <name type="synonym">Pomatoschistus caucasicus</name>
    <dbReference type="NCBI Taxonomy" id="637954"/>
    <lineage>
        <taxon>Eukaryota</taxon>
        <taxon>Metazoa</taxon>
        <taxon>Chordata</taxon>
        <taxon>Craniata</taxon>
        <taxon>Vertebrata</taxon>
        <taxon>Euteleostomi</taxon>
        <taxon>Actinopterygii</taxon>
        <taxon>Neopterygii</taxon>
        <taxon>Teleostei</taxon>
        <taxon>Neoteleostei</taxon>
        <taxon>Acanthomorphata</taxon>
        <taxon>Gobiaria</taxon>
        <taxon>Gobiiformes</taxon>
        <taxon>Gobioidei</taxon>
        <taxon>Gobiidae</taxon>
        <taxon>Gobiinae</taxon>
        <taxon>Knipowitschia</taxon>
    </lineage>
</organism>
<evidence type="ECO:0000313" key="2">
    <source>
        <dbReference type="EMBL" id="CAL1595685.1"/>
    </source>
</evidence>
<dbReference type="EMBL" id="OZ035842">
    <property type="protein sequence ID" value="CAL1595685.1"/>
    <property type="molecule type" value="Genomic_DNA"/>
</dbReference>
<evidence type="ECO:0000256" key="1">
    <source>
        <dbReference type="SAM" id="MobiDB-lite"/>
    </source>
</evidence>
<reference evidence="2 3" key="1">
    <citation type="submission" date="2024-04" db="EMBL/GenBank/DDBJ databases">
        <authorList>
            <person name="Waldvogel A.-M."/>
            <person name="Schoenle A."/>
        </authorList>
    </citation>
    <scope>NUCLEOTIDE SEQUENCE [LARGE SCALE GENOMIC DNA]</scope>
</reference>
<dbReference type="Proteomes" id="UP001497482">
    <property type="component" value="Chromosome 20"/>
</dbReference>
<name>A0AAV2L055_KNICA</name>
<feature type="region of interest" description="Disordered" evidence="1">
    <location>
        <begin position="70"/>
        <end position="94"/>
    </location>
</feature>
<dbReference type="AlphaFoldDB" id="A0AAV2L055"/>
<sequence length="94" mass="10967">MWFNWEELNKPQAQTEKNLEWFPRMRAISLVSSEAEGEQNEMRSLQEKLDSTVSLVSLLSTQLAELKEQMTEQRKNKQRLGFLGPQSNPHIPSH</sequence>
<keyword evidence="3" id="KW-1185">Reference proteome</keyword>
<gene>
    <name evidence="2" type="ORF">KC01_LOCUS24444</name>
</gene>
<accession>A0AAV2L055</accession>
<protein>
    <submittedName>
        <fullName evidence="2">Uncharacterized protein</fullName>
    </submittedName>
</protein>
<proteinExistence type="predicted"/>
<feature type="compositionally biased region" description="Polar residues" evidence="1">
    <location>
        <begin position="85"/>
        <end position="94"/>
    </location>
</feature>
<evidence type="ECO:0000313" key="3">
    <source>
        <dbReference type="Proteomes" id="UP001497482"/>
    </source>
</evidence>